<dbReference type="PANTHER" id="PTHR43724:SF1">
    <property type="entry name" value="PYRUVATE SYNTHASE SUBUNIT PORD"/>
    <property type="match status" value="1"/>
</dbReference>
<dbReference type="InterPro" id="IPR017900">
    <property type="entry name" value="4Fe4S_Fe_S_CS"/>
</dbReference>
<comment type="caution">
    <text evidence="7">The sequence shown here is derived from an EMBL/GenBank/DDBJ whole genome shotgun (WGS) entry which is preliminary data.</text>
</comment>
<evidence type="ECO:0000313" key="8">
    <source>
        <dbReference type="Proteomes" id="UP000013085"/>
    </source>
</evidence>
<keyword evidence="4" id="KW-0408">Iron</keyword>
<organism evidence="7 8">
    <name type="scientific">[Clostridium] clostridioforme 90A8</name>
    <dbReference type="NCBI Taxonomy" id="999408"/>
    <lineage>
        <taxon>Bacteria</taxon>
        <taxon>Bacillati</taxon>
        <taxon>Bacillota</taxon>
        <taxon>Clostridia</taxon>
        <taxon>Lachnospirales</taxon>
        <taxon>Lachnospiraceae</taxon>
        <taxon>Enterocloster</taxon>
    </lineage>
</organism>
<dbReference type="InterPro" id="IPR017896">
    <property type="entry name" value="4Fe4S_Fe-S-bd"/>
</dbReference>
<protein>
    <submittedName>
        <fullName evidence="7">4Fe-4S ferredoxin</fullName>
    </submittedName>
</protein>
<dbReference type="HOGENOM" id="CLU_043380_1_0_9"/>
<keyword evidence="2" id="KW-0479">Metal-binding</keyword>
<dbReference type="Proteomes" id="UP000013085">
    <property type="component" value="Unassembled WGS sequence"/>
</dbReference>
<dbReference type="GO" id="GO:0051539">
    <property type="term" value="F:4 iron, 4 sulfur cluster binding"/>
    <property type="evidence" value="ECO:0007669"/>
    <property type="project" value="UniProtKB-KW"/>
</dbReference>
<evidence type="ECO:0000256" key="5">
    <source>
        <dbReference type="ARBA" id="ARBA00023014"/>
    </source>
</evidence>
<proteinExistence type="predicted"/>
<dbReference type="SUPFAM" id="SSF54862">
    <property type="entry name" value="4Fe-4S ferredoxins"/>
    <property type="match status" value="1"/>
</dbReference>
<evidence type="ECO:0000256" key="2">
    <source>
        <dbReference type="ARBA" id="ARBA00022723"/>
    </source>
</evidence>
<feature type="domain" description="4Fe-4S ferredoxin-type" evidence="6">
    <location>
        <begin position="286"/>
        <end position="315"/>
    </location>
</feature>
<dbReference type="Gene3D" id="3.30.70.20">
    <property type="match status" value="1"/>
</dbReference>
<evidence type="ECO:0000256" key="4">
    <source>
        <dbReference type="ARBA" id="ARBA00023004"/>
    </source>
</evidence>
<dbReference type="EMBL" id="AGYR01000061">
    <property type="protein sequence ID" value="ENZ08448.1"/>
    <property type="molecule type" value="Genomic_DNA"/>
</dbReference>
<feature type="domain" description="4Fe-4S ferredoxin-type" evidence="6">
    <location>
        <begin position="320"/>
        <end position="349"/>
    </location>
</feature>
<dbReference type="RefSeq" id="WP_002594525.1">
    <property type="nucleotide sequence ID" value="NZ_KB850990.1"/>
</dbReference>
<gene>
    <name evidence="7" type="ORF">HMPREF1090_04962</name>
</gene>
<evidence type="ECO:0000259" key="6">
    <source>
        <dbReference type="PROSITE" id="PS51379"/>
    </source>
</evidence>
<sequence length="427" mass="47941">MGHLTTRDAYRNLGDRINWFTQGAPASETLYKILQVLYSEKEAKWVALLPVRPFTIKKAAKIWGTSEYKAEKLLDHLCGKALLVDSWDKGVRKFVMPPPMAGFIEFALMRTRGDIDQKYLSELYYQYMNVEEDFIKDLFYATETKLGRVFVQEPVLTNDRMNHILDYERAAHIVEEAEYIGLGLCYCRHKMFHAGHPCEINAPWDVCLTFDNVARSLAQHGDCCKLISKEEAMDALERSYASNLVQIGENVREHPAFICNCCGCCCEALQAARRFSPMQPVATTNYIPDISGDQCVGCGKCAKVCPVLAISMEDGGNGKKRAAVDKDICLGCGVCARNCGVKAIHMERRPEQIITPVNSTHRFVLQAIEKGTLANLVFDNQAFSNHRAMAALFSAILELPPLKQAMASKQFKSVYLDRLLAAKREKG</sequence>
<dbReference type="PANTHER" id="PTHR43724">
    <property type="entry name" value="PYRUVATE SYNTHASE SUBUNIT PORD"/>
    <property type="match status" value="1"/>
</dbReference>
<evidence type="ECO:0000256" key="1">
    <source>
        <dbReference type="ARBA" id="ARBA00022485"/>
    </source>
</evidence>
<dbReference type="PATRIC" id="fig|999408.3.peg.5345"/>
<keyword evidence="3" id="KW-0677">Repeat</keyword>
<dbReference type="AlphaFoldDB" id="A0A0E2HH91"/>
<keyword evidence="5" id="KW-0411">Iron-sulfur</keyword>
<evidence type="ECO:0000313" key="7">
    <source>
        <dbReference type="EMBL" id="ENZ08448.1"/>
    </source>
</evidence>
<dbReference type="GO" id="GO:0046872">
    <property type="term" value="F:metal ion binding"/>
    <property type="evidence" value="ECO:0007669"/>
    <property type="project" value="UniProtKB-KW"/>
</dbReference>
<keyword evidence="1" id="KW-0004">4Fe-4S</keyword>
<evidence type="ECO:0000256" key="3">
    <source>
        <dbReference type="ARBA" id="ARBA00022737"/>
    </source>
</evidence>
<accession>A0A0E2HH91</accession>
<name>A0A0E2HH91_9FIRM</name>
<dbReference type="PROSITE" id="PS00198">
    <property type="entry name" value="4FE4S_FER_1"/>
    <property type="match status" value="2"/>
</dbReference>
<reference evidence="7 8" key="1">
    <citation type="submission" date="2013-01" db="EMBL/GenBank/DDBJ databases">
        <title>The Genome Sequence of Clostridium clostridioforme 90A8.</title>
        <authorList>
            <consortium name="The Broad Institute Genome Sequencing Platform"/>
            <person name="Earl A."/>
            <person name="Ward D."/>
            <person name="Feldgarden M."/>
            <person name="Gevers D."/>
            <person name="Courvalin P."/>
            <person name="Lambert T."/>
            <person name="Walker B."/>
            <person name="Young S.K."/>
            <person name="Zeng Q."/>
            <person name="Gargeya S."/>
            <person name="Fitzgerald M."/>
            <person name="Haas B."/>
            <person name="Abouelleil A."/>
            <person name="Alvarado L."/>
            <person name="Arachchi H.M."/>
            <person name="Berlin A.M."/>
            <person name="Chapman S.B."/>
            <person name="Dewar J."/>
            <person name="Goldberg J."/>
            <person name="Griggs A."/>
            <person name="Gujja S."/>
            <person name="Hansen M."/>
            <person name="Howarth C."/>
            <person name="Imamovic A."/>
            <person name="Larimer J."/>
            <person name="McCowan C."/>
            <person name="Murphy C."/>
            <person name="Neiman D."/>
            <person name="Pearson M."/>
            <person name="Priest M."/>
            <person name="Roberts A."/>
            <person name="Saif S."/>
            <person name="Shea T."/>
            <person name="Sisk P."/>
            <person name="Sykes S."/>
            <person name="Wortman J."/>
            <person name="Nusbaum C."/>
            <person name="Birren B."/>
        </authorList>
    </citation>
    <scope>NUCLEOTIDE SEQUENCE [LARGE SCALE GENOMIC DNA]</scope>
    <source>
        <strain evidence="7 8">90A8</strain>
    </source>
</reference>
<dbReference type="GeneID" id="57962076"/>
<dbReference type="PROSITE" id="PS51379">
    <property type="entry name" value="4FE4S_FER_2"/>
    <property type="match status" value="2"/>
</dbReference>
<dbReference type="Pfam" id="PF12838">
    <property type="entry name" value="Fer4_7"/>
    <property type="match status" value="1"/>
</dbReference>